<reference evidence="4" key="1">
    <citation type="submission" date="2018-11" db="EMBL/GenBank/DDBJ databases">
        <authorList>
            <person name="Alioto T."/>
            <person name="Alioto T."/>
        </authorList>
    </citation>
    <scope>NUCLEOTIDE SEQUENCE</scope>
</reference>
<dbReference type="Gene3D" id="3.10.250.10">
    <property type="entry name" value="SRCR-like domain"/>
    <property type="match status" value="1"/>
</dbReference>
<accession>A0A8B6CTR4</accession>
<comment type="caution">
    <text evidence="2">Lacks conserved residue(s) required for the propagation of feature annotation.</text>
</comment>
<dbReference type="OrthoDB" id="6137920at2759"/>
<evidence type="ECO:0000256" key="2">
    <source>
        <dbReference type="PROSITE-ProRule" id="PRU00196"/>
    </source>
</evidence>
<dbReference type="EMBL" id="UYJE01002243">
    <property type="protein sequence ID" value="VDI08981.1"/>
    <property type="molecule type" value="Genomic_DNA"/>
</dbReference>
<dbReference type="InterPro" id="IPR036772">
    <property type="entry name" value="SRCR-like_dom_sf"/>
</dbReference>
<dbReference type="AlphaFoldDB" id="A0A8B6CTR4"/>
<keyword evidence="5" id="KW-1185">Reference proteome</keyword>
<keyword evidence="1 2" id="KW-1015">Disulfide bond</keyword>
<dbReference type="Pfam" id="PF00530">
    <property type="entry name" value="SRCR"/>
    <property type="match status" value="1"/>
</dbReference>
<dbReference type="InterPro" id="IPR001190">
    <property type="entry name" value="SRCR"/>
</dbReference>
<evidence type="ECO:0000256" key="1">
    <source>
        <dbReference type="ARBA" id="ARBA00023157"/>
    </source>
</evidence>
<feature type="domain" description="SRCR" evidence="3">
    <location>
        <begin position="264"/>
        <end position="337"/>
    </location>
</feature>
<evidence type="ECO:0000313" key="5">
    <source>
        <dbReference type="Proteomes" id="UP000596742"/>
    </source>
</evidence>
<sequence>MEKIQIYHVLWFILDYSVLFYPGKTESYKLYFCENSKPELVTCPDDEIISSKKITYDEFPCQDFSNSHTCHSNIDDYFNANCIGQNNCTLPIELSFSKTCQRPPRRLKVYFECSRGFWWRNKHPAPVDTCANSLENVNCPSKYHIHIQNCGSYSKSICDGMDNTCAINTLKRLCNEKQRCLPDISKTSCLFHRRFANIQYTCKGIINHSVTSTIPSTSSDHGRDTVTTAFENDTFEYPEMPELSLDKDHRVVSYQPSQSETQYLCSHGWDDKDAVVLCRYFNQTWLGHSTVVDKLLDIPIAPYSLHCNGLETSLLKCNSTENPTSCNTSKVAGAVCCQEANRRGQCVRYSVPQKATSEKSESSTLGMAVGIPVLL</sequence>
<evidence type="ECO:0000313" key="4">
    <source>
        <dbReference type="EMBL" id="VDI08981.1"/>
    </source>
</evidence>
<comment type="caution">
    <text evidence="4">The sequence shown here is derived from an EMBL/GenBank/DDBJ whole genome shotgun (WGS) entry which is preliminary data.</text>
</comment>
<proteinExistence type="predicted"/>
<evidence type="ECO:0000259" key="3">
    <source>
        <dbReference type="PROSITE" id="PS50287"/>
    </source>
</evidence>
<feature type="disulfide bond" evidence="2">
    <location>
        <begin position="307"/>
        <end position="317"/>
    </location>
</feature>
<dbReference type="SMART" id="SM00202">
    <property type="entry name" value="SR"/>
    <property type="match status" value="1"/>
</dbReference>
<organism evidence="4 5">
    <name type="scientific">Mytilus galloprovincialis</name>
    <name type="common">Mediterranean mussel</name>
    <dbReference type="NCBI Taxonomy" id="29158"/>
    <lineage>
        <taxon>Eukaryota</taxon>
        <taxon>Metazoa</taxon>
        <taxon>Spiralia</taxon>
        <taxon>Lophotrochozoa</taxon>
        <taxon>Mollusca</taxon>
        <taxon>Bivalvia</taxon>
        <taxon>Autobranchia</taxon>
        <taxon>Pteriomorphia</taxon>
        <taxon>Mytilida</taxon>
        <taxon>Mytiloidea</taxon>
        <taxon>Mytilidae</taxon>
        <taxon>Mytilinae</taxon>
        <taxon>Mytilus</taxon>
    </lineage>
</organism>
<name>A0A8B6CTR4_MYTGA</name>
<dbReference type="Proteomes" id="UP000596742">
    <property type="component" value="Unassembled WGS sequence"/>
</dbReference>
<dbReference type="SUPFAM" id="SSF56487">
    <property type="entry name" value="SRCR-like"/>
    <property type="match status" value="1"/>
</dbReference>
<protein>
    <recommendedName>
        <fullName evidence="3">SRCR domain-containing protein</fullName>
    </recommendedName>
</protein>
<dbReference type="GO" id="GO:0016020">
    <property type="term" value="C:membrane"/>
    <property type="evidence" value="ECO:0007669"/>
    <property type="project" value="InterPro"/>
</dbReference>
<dbReference type="PROSITE" id="PS50287">
    <property type="entry name" value="SRCR_2"/>
    <property type="match status" value="1"/>
</dbReference>
<gene>
    <name evidence="4" type="ORF">MGAL_10B069494</name>
</gene>